<proteinExistence type="inferred from homology"/>
<feature type="region of interest" description="Disordered" evidence="12">
    <location>
        <begin position="476"/>
        <end position="502"/>
    </location>
</feature>
<evidence type="ECO:0000256" key="5">
    <source>
        <dbReference type="ARBA" id="ARBA00022741"/>
    </source>
</evidence>
<dbReference type="EC" id="2.7.12.1" evidence="2"/>
<dbReference type="GO" id="GO:0004712">
    <property type="term" value="F:protein serine/threonine/tyrosine kinase activity"/>
    <property type="evidence" value="ECO:0007669"/>
    <property type="project" value="UniProtKB-EC"/>
</dbReference>
<evidence type="ECO:0000256" key="3">
    <source>
        <dbReference type="ARBA" id="ARBA00022527"/>
    </source>
</evidence>
<name>A0AAW1Q0A0_9CHLO</name>
<dbReference type="Gene3D" id="1.10.510.10">
    <property type="entry name" value="Transferase(Phosphotransferase) domain 1"/>
    <property type="match status" value="1"/>
</dbReference>
<dbReference type="Gene3D" id="3.30.200.20">
    <property type="entry name" value="Phosphorylase Kinase, domain 1"/>
    <property type="match status" value="1"/>
</dbReference>
<dbReference type="Proteomes" id="UP001489004">
    <property type="component" value="Unassembled WGS sequence"/>
</dbReference>
<evidence type="ECO:0000256" key="11">
    <source>
        <dbReference type="PROSITE-ProRule" id="PRU10141"/>
    </source>
</evidence>
<gene>
    <name evidence="14" type="ORF">WJX72_000884</name>
</gene>
<feature type="domain" description="Protein kinase" evidence="13">
    <location>
        <begin position="174"/>
        <end position="470"/>
    </location>
</feature>
<dbReference type="InterPro" id="IPR017441">
    <property type="entry name" value="Protein_kinase_ATP_BS"/>
</dbReference>
<evidence type="ECO:0000259" key="13">
    <source>
        <dbReference type="PROSITE" id="PS50011"/>
    </source>
</evidence>
<comment type="catalytic activity">
    <reaction evidence="10">
        <text>L-tyrosyl-[protein] + ATP = O-phospho-L-tyrosyl-[protein] + ADP + H(+)</text>
        <dbReference type="Rhea" id="RHEA:10596"/>
        <dbReference type="Rhea" id="RHEA-COMP:10136"/>
        <dbReference type="Rhea" id="RHEA-COMP:20101"/>
        <dbReference type="ChEBI" id="CHEBI:15378"/>
        <dbReference type="ChEBI" id="CHEBI:30616"/>
        <dbReference type="ChEBI" id="CHEBI:46858"/>
        <dbReference type="ChEBI" id="CHEBI:61978"/>
        <dbReference type="ChEBI" id="CHEBI:456216"/>
        <dbReference type="EC" id="2.7.12.1"/>
    </reaction>
</comment>
<dbReference type="PROSITE" id="PS00108">
    <property type="entry name" value="PROTEIN_KINASE_ST"/>
    <property type="match status" value="1"/>
</dbReference>
<dbReference type="GO" id="GO:0005524">
    <property type="term" value="F:ATP binding"/>
    <property type="evidence" value="ECO:0007669"/>
    <property type="project" value="UniProtKB-UniRule"/>
</dbReference>
<reference evidence="14 15" key="1">
    <citation type="journal article" date="2024" name="Nat. Commun.">
        <title>Phylogenomics reveals the evolutionary origins of lichenization in chlorophyte algae.</title>
        <authorList>
            <person name="Puginier C."/>
            <person name="Libourel C."/>
            <person name="Otte J."/>
            <person name="Skaloud P."/>
            <person name="Haon M."/>
            <person name="Grisel S."/>
            <person name="Petersen M."/>
            <person name="Berrin J.G."/>
            <person name="Delaux P.M."/>
            <person name="Dal Grande F."/>
            <person name="Keller J."/>
        </authorList>
    </citation>
    <scope>NUCLEOTIDE SEQUENCE [LARGE SCALE GENOMIC DNA]</scope>
    <source>
        <strain evidence="14 15">SAG 2043</strain>
    </source>
</reference>
<dbReference type="PANTHER" id="PTHR24058">
    <property type="entry name" value="DUAL SPECIFICITY PROTEIN KINASE"/>
    <property type="match status" value="1"/>
</dbReference>
<evidence type="ECO:0000256" key="9">
    <source>
        <dbReference type="ARBA" id="ARBA00049308"/>
    </source>
</evidence>
<dbReference type="EMBL" id="JALJOR010000007">
    <property type="protein sequence ID" value="KAK9814117.1"/>
    <property type="molecule type" value="Genomic_DNA"/>
</dbReference>
<evidence type="ECO:0000313" key="15">
    <source>
        <dbReference type="Proteomes" id="UP001489004"/>
    </source>
</evidence>
<evidence type="ECO:0000256" key="12">
    <source>
        <dbReference type="SAM" id="MobiDB-lite"/>
    </source>
</evidence>
<organism evidence="14 15">
    <name type="scientific">[Myrmecia] bisecta</name>
    <dbReference type="NCBI Taxonomy" id="41462"/>
    <lineage>
        <taxon>Eukaryota</taxon>
        <taxon>Viridiplantae</taxon>
        <taxon>Chlorophyta</taxon>
        <taxon>core chlorophytes</taxon>
        <taxon>Trebouxiophyceae</taxon>
        <taxon>Trebouxiales</taxon>
        <taxon>Trebouxiaceae</taxon>
        <taxon>Myrmecia</taxon>
    </lineage>
</organism>
<evidence type="ECO:0000313" key="14">
    <source>
        <dbReference type="EMBL" id="KAK9814117.1"/>
    </source>
</evidence>
<protein>
    <recommendedName>
        <fullName evidence="2">dual-specificity kinase</fullName>
        <ecNumber evidence="2">2.7.12.1</ecNumber>
    </recommendedName>
</protein>
<evidence type="ECO:0000256" key="2">
    <source>
        <dbReference type="ARBA" id="ARBA00013203"/>
    </source>
</evidence>
<comment type="catalytic activity">
    <reaction evidence="8">
        <text>L-seryl-[protein] + ATP = O-phospho-L-seryl-[protein] + ADP + H(+)</text>
        <dbReference type="Rhea" id="RHEA:17989"/>
        <dbReference type="Rhea" id="RHEA-COMP:9863"/>
        <dbReference type="Rhea" id="RHEA-COMP:11604"/>
        <dbReference type="ChEBI" id="CHEBI:15378"/>
        <dbReference type="ChEBI" id="CHEBI:29999"/>
        <dbReference type="ChEBI" id="CHEBI:30616"/>
        <dbReference type="ChEBI" id="CHEBI:83421"/>
        <dbReference type="ChEBI" id="CHEBI:456216"/>
        <dbReference type="EC" id="2.7.12.1"/>
    </reaction>
</comment>
<keyword evidence="4" id="KW-0808">Transferase</keyword>
<feature type="binding site" evidence="11">
    <location>
        <position position="203"/>
    </location>
    <ligand>
        <name>ATP</name>
        <dbReference type="ChEBI" id="CHEBI:30616"/>
    </ligand>
</feature>
<dbReference type="CDD" id="cd14210">
    <property type="entry name" value="PKc_DYRK"/>
    <property type="match status" value="1"/>
</dbReference>
<evidence type="ECO:0000256" key="10">
    <source>
        <dbReference type="ARBA" id="ARBA00051680"/>
    </source>
</evidence>
<evidence type="ECO:0000256" key="7">
    <source>
        <dbReference type="ARBA" id="ARBA00022840"/>
    </source>
</evidence>
<dbReference type="Pfam" id="PF00069">
    <property type="entry name" value="Pkinase"/>
    <property type="match status" value="1"/>
</dbReference>
<keyword evidence="15" id="KW-1185">Reference proteome</keyword>
<dbReference type="PROSITE" id="PS00107">
    <property type="entry name" value="PROTEIN_KINASE_ATP"/>
    <property type="match status" value="1"/>
</dbReference>
<dbReference type="InterPro" id="IPR042521">
    <property type="entry name" value="DYRK"/>
</dbReference>
<dbReference type="GO" id="GO:0005737">
    <property type="term" value="C:cytoplasm"/>
    <property type="evidence" value="ECO:0007669"/>
    <property type="project" value="TreeGrafter"/>
</dbReference>
<dbReference type="SUPFAM" id="SSF56112">
    <property type="entry name" value="Protein kinase-like (PK-like)"/>
    <property type="match status" value="1"/>
</dbReference>
<dbReference type="SMART" id="SM00220">
    <property type="entry name" value="S_TKc"/>
    <property type="match status" value="1"/>
</dbReference>
<accession>A0AAW1Q0A0</accession>
<dbReference type="InterPro" id="IPR011009">
    <property type="entry name" value="Kinase-like_dom_sf"/>
</dbReference>
<dbReference type="AlphaFoldDB" id="A0AAW1Q0A0"/>
<dbReference type="GO" id="GO:0004674">
    <property type="term" value="F:protein serine/threonine kinase activity"/>
    <property type="evidence" value="ECO:0007669"/>
    <property type="project" value="UniProtKB-KW"/>
</dbReference>
<comment type="caution">
    <text evidence="14">The sequence shown here is derived from an EMBL/GenBank/DDBJ whole genome shotgun (WGS) entry which is preliminary data.</text>
</comment>
<evidence type="ECO:0000256" key="6">
    <source>
        <dbReference type="ARBA" id="ARBA00022777"/>
    </source>
</evidence>
<dbReference type="GO" id="GO:0005856">
    <property type="term" value="C:cytoskeleton"/>
    <property type="evidence" value="ECO:0007669"/>
    <property type="project" value="TreeGrafter"/>
</dbReference>
<dbReference type="PANTHER" id="PTHR24058:SF22">
    <property type="entry name" value="DUAL SPECIFICITY TYROSINE-PHOSPHORYLATION-REGULATED KINASE 4"/>
    <property type="match status" value="1"/>
</dbReference>
<comment type="catalytic activity">
    <reaction evidence="9">
        <text>L-threonyl-[protein] + ATP = O-phospho-L-threonyl-[protein] + ADP + H(+)</text>
        <dbReference type="Rhea" id="RHEA:46608"/>
        <dbReference type="Rhea" id="RHEA-COMP:11060"/>
        <dbReference type="Rhea" id="RHEA-COMP:11605"/>
        <dbReference type="ChEBI" id="CHEBI:15378"/>
        <dbReference type="ChEBI" id="CHEBI:30013"/>
        <dbReference type="ChEBI" id="CHEBI:30616"/>
        <dbReference type="ChEBI" id="CHEBI:61977"/>
        <dbReference type="ChEBI" id="CHEBI:456216"/>
        <dbReference type="EC" id="2.7.12.1"/>
    </reaction>
</comment>
<keyword evidence="7 11" id="KW-0067">ATP-binding</keyword>
<keyword evidence="5 11" id="KW-0547">Nucleotide-binding</keyword>
<sequence length="502" mass="56554">MSDEQQQQQQQVYGADVASARPLTMGQLPSLDLRKVREAIQQGENTARGARNAAQTTPRQMPFTARAALQSSPILQTRLHSRSTLAASPPGCGQPVGSAGAALALTPAQVLRQAAAQLTDHEQSEVLEYPLIYFIGRNANKVKGNPSSPHLNHGYDDERGDYLTVMQDHIGFRFEVQSVLGKGSFGQVLKCFDYKTRKVVAIKIIRNKKRFHQQALVEVQILEHLRHKDTDDTCNIVHLEEYFYFRNHLCISFELLSVNLYEFIKNNNFRGVSLGLIRRFATQMLVGLRFLRRQRIVHCDLKPENILLKEPGKSAIKIIDFGSSCFENERVYTYIQSRFYRSPEVILGLPYEMAIDMWSLGCILAELLTGYPLFPGENEQEQLLCMMEVLGLPDRPLLERASRRKMFFDSSWTPRIVANSQGRKRLPATKDLAQALRCTDAAFLSFLQGCLRWDPSERLTADQALQHAWISEAAPTSATHVGRQPGQQAEASGVHITALQNS</sequence>
<keyword evidence="6" id="KW-0418">Kinase</keyword>
<dbReference type="Gene3D" id="3.30.10.30">
    <property type="entry name" value="DYRK"/>
    <property type="match status" value="1"/>
</dbReference>
<dbReference type="InterPro" id="IPR008271">
    <property type="entry name" value="Ser/Thr_kinase_AS"/>
</dbReference>
<keyword evidence="3" id="KW-0723">Serine/threonine-protein kinase</keyword>
<evidence type="ECO:0000256" key="1">
    <source>
        <dbReference type="ARBA" id="ARBA00008867"/>
    </source>
</evidence>
<dbReference type="PROSITE" id="PS50011">
    <property type="entry name" value="PROTEIN_KINASE_DOM"/>
    <property type="match status" value="1"/>
</dbReference>
<evidence type="ECO:0000256" key="8">
    <source>
        <dbReference type="ARBA" id="ARBA00049003"/>
    </source>
</evidence>
<feature type="compositionally biased region" description="Polar residues" evidence="12">
    <location>
        <begin position="476"/>
        <end position="490"/>
    </location>
</feature>
<dbReference type="FunFam" id="1.10.510.10:FF:000112">
    <property type="entry name" value="Putative dual specificity tyrosine-phosphorylation-regulated kinase 2"/>
    <property type="match status" value="1"/>
</dbReference>
<dbReference type="InterPro" id="IPR000719">
    <property type="entry name" value="Prot_kinase_dom"/>
</dbReference>
<evidence type="ECO:0000256" key="4">
    <source>
        <dbReference type="ARBA" id="ARBA00022679"/>
    </source>
</evidence>
<comment type="similarity">
    <text evidence="1">Belongs to the protein kinase superfamily. CMGC Ser/Thr protein kinase family. MNB/DYRK subfamily.</text>
</comment>
<dbReference type="InterPro" id="IPR050494">
    <property type="entry name" value="Ser_Thr_dual-spec_kinase"/>
</dbReference>